<dbReference type="PANTHER" id="PTHR10949:SF0">
    <property type="entry name" value="LIPOYL SYNTHASE, MITOCHONDRIAL"/>
    <property type="match status" value="1"/>
</dbReference>
<reference evidence="3" key="1">
    <citation type="submission" date="2019-06" db="EMBL/GenBank/DDBJ databases">
        <authorList>
            <person name="Murdoch R.W."/>
            <person name="Fathepure B."/>
        </authorList>
    </citation>
    <scope>NUCLEOTIDE SEQUENCE</scope>
</reference>
<organism evidence="3">
    <name type="scientific">uncultured organism</name>
    <dbReference type="NCBI Taxonomy" id="155900"/>
    <lineage>
        <taxon>unclassified sequences</taxon>
        <taxon>environmental samples</taxon>
    </lineage>
</organism>
<comment type="cofactor">
    <cofactor evidence="1">
        <name>[4Fe-4S] cluster</name>
        <dbReference type="ChEBI" id="CHEBI:49883"/>
    </cofactor>
</comment>
<dbReference type="InterPro" id="IPR003698">
    <property type="entry name" value="Lipoyl_synth"/>
</dbReference>
<name>A0A5B8RGM5_9ZZZZ</name>
<evidence type="ECO:0000313" key="3">
    <source>
        <dbReference type="EMBL" id="QEA06015.1"/>
    </source>
</evidence>
<dbReference type="PANTHER" id="PTHR10949">
    <property type="entry name" value="LIPOYL SYNTHASE"/>
    <property type="match status" value="1"/>
</dbReference>
<dbReference type="EC" id="2.8.1.8" evidence="3"/>
<dbReference type="EMBL" id="MN079121">
    <property type="protein sequence ID" value="QEA06015.1"/>
    <property type="molecule type" value="Genomic_DNA"/>
</dbReference>
<proteinExistence type="predicted"/>
<dbReference type="GO" id="GO:0016992">
    <property type="term" value="F:lipoate synthase activity"/>
    <property type="evidence" value="ECO:0007669"/>
    <property type="project" value="UniProtKB-EC"/>
</dbReference>
<protein>
    <submittedName>
        <fullName evidence="3">Lipoyl synthase</fullName>
        <ecNumber evidence="3">2.8.1.8</ecNumber>
    </submittedName>
</protein>
<gene>
    <name evidence="3" type="primary">lipA</name>
    <name evidence="3" type="ORF">KBTEX_02344</name>
</gene>
<keyword evidence="2" id="KW-0479">Metal-binding</keyword>
<keyword evidence="3" id="KW-0808">Transferase</keyword>
<sequence length="54" mass="6167">MERYVTPEQFAQYREWGLEKGFLEVVSGPLVRSSYRAERVLEKNNCGLDEAASG</sequence>
<accession>A0A5B8RGM5</accession>
<keyword evidence="2" id="KW-0411">Iron-sulfur</keyword>
<dbReference type="AlphaFoldDB" id="A0A5B8RGM5"/>
<evidence type="ECO:0000256" key="2">
    <source>
        <dbReference type="ARBA" id="ARBA00022485"/>
    </source>
</evidence>
<keyword evidence="2" id="KW-0004">4Fe-4S</keyword>
<dbReference type="GO" id="GO:0051539">
    <property type="term" value="F:4 iron, 4 sulfur cluster binding"/>
    <property type="evidence" value="ECO:0007669"/>
    <property type="project" value="UniProtKB-KW"/>
</dbReference>
<evidence type="ECO:0000256" key="1">
    <source>
        <dbReference type="ARBA" id="ARBA00001966"/>
    </source>
</evidence>
<keyword evidence="2" id="KW-0408">Iron</keyword>